<evidence type="ECO:0000256" key="5">
    <source>
        <dbReference type="ARBA" id="ARBA00023136"/>
    </source>
</evidence>
<dbReference type="InterPro" id="IPR018461">
    <property type="entry name" value="Na/H_Antiport_NhaC-like_C"/>
</dbReference>
<dbReference type="GO" id="GO:0005886">
    <property type="term" value="C:plasma membrane"/>
    <property type="evidence" value="ECO:0007669"/>
    <property type="project" value="UniProtKB-SubCell"/>
</dbReference>
<evidence type="ECO:0000313" key="8">
    <source>
        <dbReference type="EMBL" id="AAP96065.1"/>
    </source>
</evidence>
<evidence type="ECO:0000256" key="4">
    <source>
        <dbReference type="ARBA" id="ARBA00022989"/>
    </source>
</evidence>
<sequence length="577" mass="62084">MVGVVAERDDTVVIQYYGVLLLGLVQFLLFRLSTFYHYVYDYIIFSVDPLVCLTFSFITKLSDFMNLVDYSNSLLSVIPTGLALILAILTRKVLLSLGIGILVGAFMLAPGLIDSLVYLKNIVIGLVYTEDSFSLGKLQIIIFLLLLGIFTAFLNYSGSNQAFANWAKQRIKTRRSAKLLTASLVFVTFIDDYFHSLAVGAIARPVTDKFGISRAKLAYILDSTAAPMCVLMPVSSWGASIIATIGGLLATYSITEYTAISAFASMSVMNYYALFALIMVFIVAYTSFDLSSMARFERRALAHKRQVENGNGGVQVRVYGLIIPILVLITTTVASMLYTGSQALDTFSLLAAFENTNVNLSLVIGGFAGVLAVVLCTLGLIKPADYLKAVWFGCQSMFGAIAILLFAWLISSIVKDMHTGDYLSTLVSGNIHPEFLPAILFVLGTIMAFATGTSWGTFGIMLPIAAGMAANVDPNLLVPCLSAVMAGAVCGDHCSPISDTTILSSTGAQCNHMDHVTSQLPYVLLVATGALVGYLVVGFTQSALLGFISTAIVLAILIIILKMKKSAKLSGEAMVKR</sequence>
<keyword evidence="9" id="KW-1185">Reference proteome</keyword>
<protein>
    <submittedName>
        <fullName evidence="8">Conserved putative integral membrane protein</fullName>
    </submittedName>
</protein>
<dbReference type="EMBL" id="AE017143">
    <property type="protein sequence ID" value="AAP96065.1"/>
    <property type="molecule type" value="Genomic_DNA"/>
</dbReference>
<proteinExistence type="predicted"/>
<comment type="subcellular location">
    <subcellularLocation>
        <location evidence="1">Cell membrane</location>
        <topology evidence="1">Multi-pass membrane protein</topology>
    </subcellularLocation>
</comment>
<organism evidence="8 9">
    <name type="scientific">Haemophilus ducreyi (strain 35000HP / ATCC 700724)</name>
    <dbReference type="NCBI Taxonomy" id="233412"/>
    <lineage>
        <taxon>Bacteria</taxon>
        <taxon>Pseudomonadati</taxon>
        <taxon>Pseudomonadota</taxon>
        <taxon>Gammaproteobacteria</taxon>
        <taxon>Pasteurellales</taxon>
        <taxon>Pasteurellaceae</taxon>
        <taxon>Haemophilus</taxon>
    </lineage>
</organism>
<dbReference type="Pfam" id="PF03553">
    <property type="entry name" value="Na_H_antiporter"/>
    <property type="match status" value="1"/>
</dbReference>
<feature type="transmembrane region" description="Helical" evidence="6">
    <location>
        <begin position="520"/>
        <end position="537"/>
    </location>
</feature>
<dbReference type="AlphaFoldDB" id="Q7VM03"/>
<name>Q7VM03_HAEDU</name>
<dbReference type="Proteomes" id="UP000001022">
    <property type="component" value="Chromosome"/>
</dbReference>
<dbReference type="PANTHER" id="PTHR43478:SF1">
    <property type="entry name" value="NA+_H+ ANTIPORTER NHAC-LIKE C-TERMINAL DOMAIN-CONTAINING PROTEIN"/>
    <property type="match status" value="1"/>
</dbReference>
<accession>Q7VM03</accession>
<feature type="transmembrane region" description="Helical" evidence="6">
    <location>
        <begin position="543"/>
        <end position="561"/>
    </location>
</feature>
<feature type="transmembrane region" description="Helical" evidence="6">
    <location>
        <begin position="435"/>
        <end position="458"/>
    </location>
</feature>
<dbReference type="eggNOG" id="COG1757">
    <property type="taxonomic scope" value="Bacteria"/>
</dbReference>
<evidence type="ECO:0000313" key="9">
    <source>
        <dbReference type="Proteomes" id="UP000001022"/>
    </source>
</evidence>
<evidence type="ECO:0000256" key="2">
    <source>
        <dbReference type="ARBA" id="ARBA00022475"/>
    </source>
</evidence>
<keyword evidence="3 6" id="KW-0812">Transmembrane</keyword>
<gene>
    <name evidence="8" type="ordered locus">HD_1227</name>
</gene>
<reference evidence="9" key="1">
    <citation type="submission" date="2003-06" db="EMBL/GenBank/DDBJ databases">
        <title>The complete genome sequence of Haemophilus ducreyi.</title>
        <authorList>
            <person name="Munson R.S. Jr."/>
            <person name="Ray W.C."/>
            <person name="Mahairas G."/>
            <person name="Sabo P."/>
            <person name="Mungur R."/>
            <person name="Johnson L."/>
            <person name="Nguyen D."/>
            <person name="Wang J."/>
            <person name="Forst C."/>
            <person name="Hood L."/>
        </authorList>
    </citation>
    <scope>NUCLEOTIDE SEQUENCE [LARGE SCALE GENOMIC DNA]</scope>
    <source>
        <strain evidence="9">35000HP / ATCC 700724</strain>
    </source>
</reference>
<dbReference type="HOGENOM" id="CLU_018751_1_0_6"/>
<feature type="transmembrane region" description="Helical" evidence="6">
    <location>
        <begin position="97"/>
        <end position="118"/>
    </location>
</feature>
<feature type="transmembrane region" description="Helical" evidence="6">
    <location>
        <begin position="390"/>
        <end position="415"/>
    </location>
</feature>
<feature type="transmembrane region" description="Helical" evidence="6">
    <location>
        <begin position="316"/>
        <end position="338"/>
    </location>
</feature>
<keyword evidence="5 6" id="KW-0472">Membrane</keyword>
<evidence type="ECO:0000259" key="7">
    <source>
        <dbReference type="Pfam" id="PF03553"/>
    </source>
</evidence>
<dbReference type="KEGG" id="hdu:HD_1227"/>
<feature type="transmembrane region" description="Helical" evidence="6">
    <location>
        <begin position="271"/>
        <end position="296"/>
    </location>
</feature>
<feature type="transmembrane region" description="Helical" evidence="6">
    <location>
        <begin position="358"/>
        <end position="381"/>
    </location>
</feature>
<feature type="domain" description="Na+/H+ antiporter NhaC-like C-terminal" evidence="7">
    <location>
        <begin position="228"/>
        <end position="539"/>
    </location>
</feature>
<keyword evidence="4 6" id="KW-1133">Transmembrane helix</keyword>
<feature type="transmembrane region" description="Helical" evidence="6">
    <location>
        <begin position="70"/>
        <end position="90"/>
    </location>
</feature>
<evidence type="ECO:0000256" key="1">
    <source>
        <dbReference type="ARBA" id="ARBA00004651"/>
    </source>
</evidence>
<evidence type="ECO:0000256" key="3">
    <source>
        <dbReference type="ARBA" id="ARBA00022692"/>
    </source>
</evidence>
<feature type="transmembrane region" description="Helical" evidence="6">
    <location>
        <begin position="138"/>
        <end position="158"/>
    </location>
</feature>
<dbReference type="STRING" id="233412.HD_1227"/>
<keyword evidence="2" id="KW-1003">Cell membrane</keyword>
<dbReference type="PANTHER" id="PTHR43478">
    <property type="entry name" value="NA+/H+ ANTIPORTER-RELATED"/>
    <property type="match status" value="1"/>
</dbReference>
<evidence type="ECO:0000256" key="6">
    <source>
        <dbReference type="SAM" id="Phobius"/>
    </source>
</evidence>
<feature type="transmembrane region" description="Helical" evidence="6">
    <location>
        <begin position="12"/>
        <end position="32"/>
    </location>
</feature>